<dbReference type="InterPro" id="IPR036869">
    <property type="entry name" value="J_dom_sf"/>
</dbReference>
<gene>
    <name evidence="2" type="ORF">J437_LFUL011775</name>
</gene>
<evidence type="ECO:0000313" key="3">
    <source>
        <dbReference type="Proteomes" id="UP000792457"/>
    </source>
</evidence>
<dbReference type="PANTHER" id="PTHR44157:SF1">
    <property type="entry name" value="DNAJ HOMOLOG SUBFAMILY C MEMBER 11"/>
    <property type="match status" value="1"/>
</dbReference>
<dbReference type="GO" id="GO:0042407">
    <property type="term" value="P:cristae formation"/>
    <property type="evidence" value="ECO:0007669"/>
    <property type="project" value="TreeGrafter"/>
</dbReference>
<evidence type="ECO:0000259" key="1">
    <source>
        <dbReference type="PROSITE" id="PS50076"/>
    </source>
</evidence>
<dbReference type="PANTHER" id="PTHR44157">
    <property type="entry name" value="DNAJ HOMOLOG SUBFAMILY C MEMBER 11"/>
    <property type="match status" value="1"/>
</dbReference>
<sequence length="464" mass="51097">MEDESEDPSVIEENYYAFLNVPRNASNEEITNAYRRLSRVYHPDKHLDPSQKKEAEILFNKTKRAYEVLSDPHQRAIYDSVGIKGLQTEGWEIVQRTKTPQEIREEFERLAREQEERRLQMRTNPKGALSVNINATDVFCSYENEYDYDELVGEAAGESGFSLPTIEVSGMSLSQSIEAPLTVRDTLCLSGQLSTHNGVGGGSVNASVRRLLPNRGWVEAEVGAGNGPLFGVRTSRVLTKHTFLNVNGSLQMGRRGIQPAFMSSLGTQLDQQTMGYMTWRMGHQSSMTTTLVRQTKESHLSVSLQFGIPHSFASISYSHKISVPQEIKVRGVLRAGTFGAMVEYGVEKKVSKHSSLSAAVSVGVPNGVTLKVKSGSKSCILCNSCASDCVVGCEAAGGRSICDGPAGPGERETTSSEQGQASLFFTLRLFLNLEFNCLSSWISLFLSIICPLSKYSHPDYDCFL</sequence>
<protein>
    <recommendedName>
        <fullName evidence="1">J domain-containing protein</fullName>
    </recommendedName>
</protein>
<comment type="caution">
    <text evidence="2">The sequence shown here is derived from an EMBL/GenBank/DDBJ whole genome shotgun (WGS) entry which is preliminary data.</text>
</comment>
<name>A0A8K0KDT8_LADFU</name>
<dbReference type="SUPFAM" id="SSF46565">
    <property type="entry name" value="Chaperone J-domain"/>
    <property type="match status" value="1"/>
</dbReference>
<dbReference type="FunFam" id="1.10.287.110:FF:000079">
    <property type="entry name" value="DnaJ subfamily C member"/>
    <property type="match status" value="1"/>
</dbReference>
<dbReference type="CDD" id="cd06257">
    <property type="entry name" value="DnaJ"/>
    <property type="match status" value="1"/>
</dbReference>
<evidence type="ECO:0000313" key="2">
    <source>
        <dbReference type="EMBL" id="KAG8231870.1"/>
    </source>
</evidence>
<reference evidence="2" key="2">
    <citation type="submission" date="2017-10" db="EMBL/GenBank/DDBJ databases">
        <title>Ladona fulva Genome sequencing and assembly.</title>
        <authorList>
            <person name="Murali S."/>
            <person name="Richards S."/>
            <person name="Bandaranaike D."/>
            <person name="Bellair M."/>
            <person name="Blankenburg K."/>
            <person name="Chao H."/>
            <person name="Dinh H."/>
            <person name="Doddapaneni H."/>
            <person name="Dugan-Rocha S."/>
            <person name="Elkadiri S."/>
            <person name="Gnanaolivu R."/>
            <person name="Hernandez B."/>
            <person name="Skinner E."/>
            <person name="Javaid M."/>
            <person name="Lee S."/>
            <person name="Li M."/>
            <person name="Ming W."/>
            <person name="Munidasa M."/>
            <person name="Muniz J."/>
            <person name="Nguyen L."/>
            <person name="Hughes D."/>
            <person name="Osuji N."/>
            <person name="Pu L.-L."/>
            <person name="Puazo M."/>
            <person name="Qu C."/>
            <person name="Quiroz J."/>
            <person name="Raj R."/>
            <person name="Weissenberger G."/>
            <person name="Xin Y."/>
            <person name="Zou X."/>
            <person name="Han Y."/>
            <person name="Worley K."/>
            <person name="Muzny D."/>
            <person name="Gibbs R."/>
        </authorList>
    </citation>
    <scope>NUCLEOTIDE SEQUENCE</scope>
    <source>
        <strain evidence="2">Sampled in the wild</strain>
    </source>
</reference>
<dbReference type="AlphaFoldDB" id="A0A8K0KDT8"/>
<dbReference type="Gene3D" id="1.10.287.110">
    <property type="entry name" value="DnaJ domain"/>
    <property type="match status" value="1"/>
</dbReference>
<dbReference type="InterPro" id="IPR055225">
    <property type="entry name" value="DNAJC11-like_beta-barrel"/>
</dbReference>
<dbReference type="PROSITE" id="PS50076">
    <property type="entry name" value="DNAJ_2"/>
    <property type="match status" value="1"/>
</dbReference>
<reference evidence="2" key="1">
    <citation type="submission" date="2013-04" db="EMBL/GenBank/DDBJ databases">
        <authorList>
            <person name="Qu J."/>
            <person name="Murali S.C."/>
            <person name="Bandaranaike D."/>
            <person name="Bellair M."/>
            <person name="Blankenburg K."/>
            <person name="Chao H."/>
            <person name="Dinh H."/>
            <person name="Doddapaneni H."/>
            <person name="Downs B."/>
            <person name="Dugan-Rocha S."/>
            <person name="Elkadiri S."/>
            <person name="Gnanaolivu R.D."/>
            <person name="Hernandez B."/>
            <person name="Javaid M."/>
            <person name="Jayaseelan J.C."/>
            <person name="Lee S."/>
            <person name="Li M."/>
            <person name="Ming W."/>
            <person name="Munidasa M."/>
            <person name="Muniz J."/>
            <person name="Nguyen L."/>
            <person name="Ongeri F."/>
            <person name="Osuji N."/>
            <person name="Pu L.-L."/>
            <person name="Puazo M."/>
            <person name="Qu C."/>
            <person name="Quiroz J."/>
            <person name="Raj R."/>
            <person name="Weissenberger G."/>
            <person name="Xin Y."/>
            <person name="Zou X."/>
            <person name="Han Y."/>
            <person name="Richards S."/>
            <person name="Worley K."/>
            <person name="Muzny D."/>
            <person name="Gibbs R."/>
        </authorList>
    </citation>
    <scope>NUCLEOTIDE SEQUENCE</scope>
    <source>
        <strain evidence="2">Sampled in the wild</strain>
    </source>
</reference>
<proteinExistence type="predicted"/>
<dbReference type="Pfam" id="PF22774">
    <property type="entry name" value="DNAJC11_beta-barrel"/>
    <property type="match status" value="1"/>
</dbReference>
<dbReference type="EMBL" id="KZ308580">
    <property type="protein sequence ID" value="KAG8231870.1"/>
    <property type="molecule type" value="Genomic_DNA"/>
</dbReference>
<dbReference type="InterPro" id="IPR052243">
    <property type="entry name" value="Mito_inner_membrane_organizer"/>
</dbReference>
<dbReference type="InterPro" id="IPR001623">
    <property type="entry name" value="DnaJ_domain"/>
</dbReference>
<dbReference type="PRINTS" id="PR00625">
    <property type="entry name" value="JDOMAIN"/>
</dbReference>
<dbReference type="Proteomes" id="UP000792457">
    <property type="component" value="Unassembled WGS sequence"/>
</dbReference>
<dbReference type="GO" id="GO:0005739">
    <property type="term" value="C:mitochondrion"/>
    <property type="evidence" value="ECO:0007669"/>
    <property type="project" value="GOC"/>
</dbReference>
<dbReference type="OrthoDB" id="18010at2759"/>
<feature type="domain" description="J" evidence="1">
    <location>
        <begin position="14"/>
        <end position="82"/>
    </location>
</feature>
<dbReference type="Pfam" id="PF00226">
    <property type="entry name" value="DnaJ"/>
    <property type="match status" value="1"/>
</dbReference>
<organism evidence="2 3">
    <name type="scientific">Ladona fulva</name>
    <name type="common">Scarce chaser dragonfly</name>
    <name type="synonym">Libellula fulva</name>
    <dbReference type="NCBI Taxonomy" id="123851"/>
    <lineage>
        <taxon>Eukaryota</taxon>
        <taxon>Metazoa</taxon>
        <taxon>Ecdysozoa</taxon>
        <taxon>Arthropoda</taxon>
        <taxon>Hexapoda</taxon>
        <taxon>Insecta</taxon>
        <taxon>Pterygota</taxon>
        <taxon>Palaeoptera</taxon>
        <taxon>Odonata</taxon>
        <taxon>Epiprocta</taxon>
        <taxon>Anisoptera</taxon>
        <taxon>Libelluloidea</taxon>
        <taxon>Libellulidae</taxon>
        <taxon>Ladona</taxon>
    </lineage>
</organism>
<dbReference type="SMART" id="SM00271">
    <property type="entry name" value="DnaJ"/>
    <property type="match status" value="1"/>
</dbReference>
<keyword evidence="3" id="KW-1185">Reference proteome</keyword>
<accession>A0A8K0KDT8</accession>